<dbReference type="EMBL" id="JAGINP010000011">
    <property type="protein sequence ID" value="MBP2293433.1"/>
    <property type="molecule type" value="Genomic_DNA"/>
</dbReference>
<dbReference type="Gene3D" id="1.20.5.1700">
    <property type="match status" value="1"/>
</dbReference>
<evidence type="ECO:0000256" key="1">
    <source>
        <dbReference type="SAM" id="Coils"/>
    </source>
</evidence>
<dbReference type="Proteomes" id="UP000781958">
    <property type="component" value="Unassembled WGS sequence"/>
</dbReference>
<reference evidence="3 4" key="1">
    <citation type="submission" date="2021-03" db="EMBL/GenBank/DDBJ databases">
        <title>Genomic Encyclopedia of Type Strains, Phase III (KMG-III): the genomes of soil and plant-associated and newly described type strains.</title>
        <authorList>
            <person name="Whitman W."/>
        </authorList>
    </citation>
    <scope>NUCLEOTIDE SEQUENCE [LARGE SCALE GENOMIC DNA]</scope>
    <source>
        <strain evidence="3 4">IMMIB AFH-6</strain>
    </source>
</reference>
<name>A0ABS4SLI9_9PROT</name>
<gene>
    <name evidence="3" type="ORF">J2851_003216</name>
</gene>
<organism evidence="3 4">
    <name type="scientific">Azospirillum rugosum</name>
    <dbReference type="NCBI Taxonomy" id="416170"/>
    <lineage>
        <taxon>Bacteria</taxon>
        <taxon>Pseudomonadati</taxon>
        <taxon>Pseudomonadota</taxon>
        <taxon>Alphaproteobacteria</taxon>
        <taxon>Rhodospirillales</taxon>
        <taxon>Azospirillaceae</taxon>
        <taxon>Azospirillum</taxon>
    </lineage>
</organism>
<protein>
    <submittedName>
        <fullName evidence="3">Uncharacterized protein YlxW (UPF0749 family)</fullName>
    </submittedName>
</protein>
<keyword evidence="1" id="KW-0175">Coiled coil</keyword>
<dbReference type="SUPFAM" id="SSF90257">
    <property type="entry name" value="Myosin rod fragments"/>
    <property type="match status" value="1"/>
</dbReference>
<evidence type="ECO:0000256" key="2">
    <source>
        <dbReference type="SAM" id="Phobius"/>
    </source>
</evidence>
<keyword evidence="2" id="KW-1133">Transmembrane helix</keyword>
<comment type="caution">
    <text evidence="3">The sequence shown here is derived from an EMBL/GenBank/DDBJ whole genome shotgun (WGS) entry which is preliminary data.</text>
</comment>
<feature type="coiled-coil region" evidence="1">
    <location>
        <begin position="49"/>
        <end position="97"/>
    </location>
</feature>
<keyword evidence="2" id="KW-0472">Membrane</keyword>
<keyword evidence="2" id="KW-0812">Transmembrane</keyword>
<evidence type="ECO:0000313" key="4">
    <source>
        <dbReference type="Proteomes" id="UP000781958"/>
    </source>
</evidence>
<evidence type="ECO:0000313" key="3">
    <source>
        <dbReference type="EMBL" id="MBP2293433.1"/>
    </source>
</evidence>
<feature type="transmembrane region" description="Helical" evidence="2">
    <location>
        <begin position="6"/>
        <end position="31"/>
    </location>
</feature>
<dbReference type="RefSeq" id="WP_209767368.1">
    <property type="nucleotide sequence ID" value="NZ_JAGINP010000011.1"/>
</dbReference>
<accession>A0ABS4SLI9</accession>
<sequence length="108" mass="11508">MDGLSSGWLSAVSFVALLAGVTISVVVLAAVGSIRRSLNDGTARQSQQIRKLAETVATLNAQQRNAETRIQQLTDANRKLTEELAALRERLGDGESVPRATGAARLLH</sequence>
<proteinExistence type="predicted"/>
<keyword evidence="4" id="KW-1185">Reference proteome</keyword>